<dbReference type="AlphaFoldDB" id="A0A1L6JF00"/>
<keyword evidence="1" id="KW-0812">Transmembrane</keyword>
<dbReference type="RefSeq" id="WP_066573853.1">
    <property type="nucleotide sequence ID" value="NZ_CP018820.1"/>
</dbReference>
<dbReference type="KEGG" id="skr:BRX40_19945"/>
<dbReference type="Proteomes" id="UP000287746">
    <property type="component" value="Unassembled WGS sequence"/>
</dbReference>
<dbReference type="EMBL" id="QQWO01000038">
    <property type="protein sequence ID" value="RSU97131.1"/>
    <property type="molecule type" value="Genomic_DNA"/>
</dbReference>
<gene>
    <name evidence="2" type="ORF">BRX40_19945</name>
    <name evidence="3" type="ORF">CA257_23075</name>
    <name evidence="4" type="ORF">DAH66_21990</name>
</gene>
<organism evidence="2 5">
    <name type="scientific">Sphingomonas koreensis</name>
    <dbReference type="NCBI Taxonomy" id="93064"/>
    <lineage>
        <taxon>Bacteria</taxon>
        <taxon>Pseudomonadati</taxon>
        <taxon>Pseudomonadota</taxon>
        <taxon>Alphaproteobacteria</taxon>
        <taxon>Sphingomonadales</taxon>
        <taxon>Sphingomonadaceae</taxon>
        <taxon>Sphingomonas</taxon>
    </lineage>
</organism>
<evidence type="ECO:0000313" key="2">
    <source>
        <dbReference type="EMBL" id="APR54387.1"/>
    </source>
</evidence>
<dbReference type="Proteomes" id="UP000185161">
    <property type="component" value="Chromosome"/>
</dbReference>
<dbReference type="STRING" id="93064.BRX40_19945"/>
<accession>A0A1L6JF00</accession>
<keyword evidence="5" id="KW-1185">Reference proteome</keyword>
<feature type="transmembrane region" description="Helical" evidence="1">
    <location>
        <begin position="12"/>
        <end position="32"/>
    </location>
</feature>
<evidence type="ECO:0000313" key="3">
    <source>
        <dbReference type="EMBL" id="RSU97131.1"/>
    </source>
</evidence>
<protein>
    <submittedName>
        <fullName evidence="2">Uncharacterized protein</fullName>
    </submittedName>
</protein>
<evidence type="ECO:0000313" key="6">
    <source>
        <dbReference type="Proteomes" id="UP000286681"/>
    </source>
</evidence>
<evidence type="ECO:0000313" key="4">
    <source>
        <dbReference type="EMBL" id="RSY76312.1"/>
    </source>
</evidence>
<reference evidence="2" key="1">
    <citation type="submission" date="2016-12" db="EMBL/GenBank/DDBJ databases">
        <title>Whole genome sequencing of Sphingomonas koreensis.</title>
        <authorList>
            <person name="Conlan S."/>
            <person name="Thomas P.J."/>
            <person name="Mullikin J."/>
            <person name="Palmore T.N."/>
            <person name="Frank K.M."/>
            <person name="Segre J.A."/>
        </authorList>
    </citation>
    <scope>NUCLEOTIDE SEQUENCE</scope>
    <source>
        <strain evidence="2">ABOJV</strain>
    </source>
</reference>
<evidence type="ECO:0000256" key="1">
    <source>
        <dbReference type="SAM" id="Phobius"/>
    </source>
</evidence>
<dbReference type="OrthoDB" id="9812802at2"/>
<keyword evidence="1" id="KW-1133">Transmembrane helix</keyword>
<evidence type="ECO:0000313" key="7">
    <source>
        <dbReference type="Proteomes" id="UP000287746"/>
    </source>
</evidence>
<reference evidence="6 7" key="3">
    <citation type="submission" date="2018-07" db="EMBL/GenBank/DDBJ databases">
        <title>Genomic and Epidemiologic Investigation of an Indolent Hospital Outbreak.</title>
        <authorList>
            <person name="Johnson R.C."/>
            <person name="Deming C."/>
            <person name="Conlan S."/>
            <person name="Zellmer C.J."/>
            <person name="Michelin A.V."/>
            <person name="Lee-Lin S."/>
            <person name="Thomas P.J."/>
            <person name="Park M."/>
            <person name="Weingarten R.A."/>
            <person name="Less J."/>
            <person name="Dekker J.P."/>
            <person name="Frank K.M."/>
            <person name="Musser K.A."/>
            <person name="Mcquiston J.R."/>
            <person name="Henderson D.K."/>
            <person name="Lau A.F."/>
            <person name="Palmore T.N."/>
            <person name="Segre J.A."/>
        </authorList>
    </citation>
    <scope>NUCLEOTIDE SEQUENCE [LARGE SCALE GENOMIC DNA]</scope>
    <source>
        <strain evidence="4 7">SK-CDC1_0717</strain>
        <strain evidence="3 6">SK-NIH.Env10_0317</strain>
    </source>
</reference>
<feature type="transmembrane region" description="Helical" evidence="1">
    <location>
        <begin position="38"/>
        <end position="59"/>
    </location>
</feature>
<keyword evidence="1" id="KW-0472">Membrane</keyword>
<evidence type="ECO:0000313" key="5">
    <source>
        <dbReference type="Proteomes" id="UP000185161"/>
    </source>
</evidence>
<sequence length="68" mass="7911">MGLSKSIRVVHRWVSLLFALIVVAIFAMLGLGHEPVEWVYYLPLPPLAFLLVTGLYMFFRPYFRRRAA</sequence>
<reference evidence="5" key="2">
    <citation type="submission" date="2016-12" db="EMBL/GenBank/DDBJ databases">
        <title>Whole genome sequencing of Sphingomonas sp. ABOJV.</title>
        <authorList>
            <person name="Conlan S."/>
            <person name="Thomas P.J."/>
            <person name="Mullikin J."/>
            <person name="Palmore T.N."/>
            <person name="Frank K.M."/>
            <person name="Segre J.A."/>
        </authorList>
    </citation>
    <scope>NUCLEOTIDE SEQUENCE [LARGE SCALE GENOMIC DNA]</scope>
    <source>
        <strain evidence="5">ABOJV</strain>
    </source>
</reference>
<dbReference type="GeneID" id="44134838"/>
<name>A0A1L6JF00_9SPHN</name>
<dbReference type="EMBL" id="CP018820">
    <property type="protein sequence ID" value="APR54387.1"/>
    <property type="molecule type" value="Genomic_DNA"/>
</dbReference>
<dbReference type="Proteomes" id="UP000286681">
    <property type="component" value="Unassembled WGS sequence"/>
</dbReference>
<dbReference type="EMBL" id="QQYZ01000043">
    <property type="protein sequence ID" value="RSY76312.1"/>
    <property type="molecule type" value="Genomic_DNA"/>
</dbReference>
<proteinExistence type="predicted"/>